<feature type="chain" id="PRO_5047448106" evidence="2">
    <location>
        <begin position="19"/>
        <end position="227"/>
    </location>
</feature>
<feature type="region of interest" description="Disordered" evidence="1">
    <location>
        <begin position="138"/>
        <end position="174"/>
    </location>
</feature>
<gene>
    <name evidence="3" type="ORF">JQ615_24105</name>
</gene>
<reference evidence="4" key="1">
    <citation type="journal article" date="2021" name="ISME J.">
        <title>Evolutionary origin and ecological implication of a unique nif island in free-living Bradyrhizobium lineages.</title>
        <authorList>
            <person name="Tao J."/>
        </authorList>
    </citation>
    <scope>NUCLEOTIDE SEQUENCE [LARGE SCALE GENOMIC DNA]</scope>
    <source>
        <strain evidence="4">SZCCT0434</strain>
    </source>
</reference>
<sequence>MVATVLFACFTGPLPARAAGSDTAASKSDDAATSKSVRQTSRHGKRSAHQRSTDGKKAGNDSVDAGSVTSAGIPPSVANANAELTSADTAADDRANTGSARVNTMVAPDRIAETQQPADPRVVASDQLNDVDRALQQAAPAEPQQLAQQQQQPAPQQAAEQQQPAPVPPQAVAPVPPQTVAMASAKPAPVQMGGDSSTWDQTSLIGKIFIGFGALLTVASAARMFIA</sequence>
<evidence type="ECO:0000313" key="3">
    <source>
        <dbReference type="EMBL" id="MBR0798475.1"/>
    </source>
</evidence>
<organism evidence="3 4">
    <name type="scientific">Bradyrhizobium jicamae</name>
    <dbReference type="NCBI Taxonomy" id="280332"/>
    <lineage>
        <taxon>Bacteria</taxon>
        <taxon>Pseudomonadati</taxon>
        <taxon>Pseudomonadota</taxon>
        <taxon>Alphaproteobacteria</taxon>
        <taxon>Hyphomicrobiales</taxon>
        <taxon>Nitrobacteraceae</taxon>
        <taxon>Bradyrhizobium</taxon>
    </lineage>
</organism>
<comment type="caution">
    <text evidence="3">The sequence shown here is derived from an EMBL/GenBank/DDBJ whole genome shotgun (WGS) entry which is preliminary data.</text>
</comment>
<evidence type="ECO:0000256" key="2">
    <source>
        <dbReference type="SAM" id="SignalP"/>
    </source>
</evidence>
<evidence type="ECO:0000313" key="4">
    <source>
        <dbReference type="Proteomes" id="UP001315278"/>
    </source>
</evidence>
<dbReference type="EMBL" id="JAFCJH010000027">
    <property type="protein sequence ID" value="MBR0798475.1"/>
    <property type="molecule type" value="Genomic_DNA"/>
</dbReference>
<accession>A0ABS5FNX8</accession>
<feature type="compositionally biased region" description="Pro residues" evidence="1">
    <location>
        <begin position="165"/>
        <end position="174"/>
    </location>
</feature>
<feature type="signal peptide" evidence="2">
    <location>
        <begin position="1"/>
        <end position="18"/>
    </location>
</feature>
<dbReference type="Proteomes" id="UP001315278">
    <property type="component" value="Unassembled WGS sequence"/>
</dbReference>
<evidence type="ECO:0000256" key="1">
    <source>
        <dbReference type="SAM" id="MobiDB-lite"/>
    </source>
</evidence>
<proteinExistence type="predicted"/>
<feature type="region of interest" description="Disordered" evidence="1">
    <location>
        <begin position="17"/>
        <end position="122"/>
    </location>
</feature>
<keyword evidence="4" id="KW-1185">Reference proteome</keyword>
<feature type="compositionally biased region" description="Polar residues" evidence="1">
    <location>
        <begin position="78"/>
        <end position="88"/>
    </location>
</feature>
<protein>
    <submittedName>
        <fullName evidence="3">Uncharacterized protein</fullName>
    </submittedName>
</protein>
<keyword evidence="2" id="KW-0732">Signal</keyword>
<name>A0ABS5FNX8_9BRAD</name>
<feature type="compositionally biased region" description="Basic residues" evidence="1">
    <location>
        <begin position="40"/>
        <end position="49"/>
    </location>
</feature>
<feature type="compositionally biased region" description="Low complexity" evidence="1">
    <location>
        <begin position="138"/>
        <end position="164"/>
    </location>
</feature>